<dbReference type="AlphaFoldDB" id="B5QT92"/>
<protein>
    <recommendedName>
        <fullName evidence="2">Uracil-xanthine permease</fullName>
    </recommendedName>
</protein>
<accession>B5QT92</accession>
<dbReference type="Gene3D" id="3.20.20.410">
    <property type="entry name" value="Protein of unknown function UPF0759"/>
    <property type="match status" value="1"/>
</dbReference>
<organism evidence="1">
    <name type="scientific">Lacticaseibacillus casei</name>
    <name type="common">Lactobacillus casei</name>
    <dbReference type="NCBI Taxonomy" id="1582"/>
    <lineage>
        <taxon>Bacteria</taxon>
        <taxon>Bacillati</taxon>
        <taxon>Bacillota</taxon>
        <taxon>Bacilli</taxon>
        <taxon>Lactobacillales</taxon>
        <taxon>Lactobacillaceae</taxon>
        <taxon>Lacticaseibacillus</taxon>
    </lineage>
</organism>
<dbReference type="PANTHER" id="PTHR30348">
    <property type="entry name" value="UNCHARACTERIZED PROTEIN YECE"/>
    <property type="match status" value="1"/>
</dbReference>
<dbReference type="EMBL" id="AM886176">
    <property type="protein sequence ID" value="CAP07865.1"/>
    <property type="molecule type" value="Genomic_DNA"/>
</dbReference>
<name>B5QT92_LACCA</name>
<proteinExistence type="predicted"/>
<evidence type="ECO:0008006" key="2">
    <source>
        <dbReference type="Google" id="ProtNLM"/>
    </source>
</evidence>
<sequence>MVKLMINVGLTSVADHPELATRGNRSTFSDYAQHFPVLELDTTFYGLKPVEQVRHWQAQVPSGFQFIIKATRTMTKHEEIADTVADFSKFNDMVAPLVASHQLQAVLCQFPPYFGVTAENVRYLQQLNRLLPDLPVAIEFRHPSWYLPAYRANTMALLQAAGDIHVIVDEAQTTSGSVPLVPIATNADLTMMRLHGRNPAWGRTGAKTTERTNYRYSQEELQQFGIIAQHLKSKNVTVIFNNNGGHDAAANAQSLIDLLGLDFPGLAPRQLDLF</sequence>
<dbReference type="SUPFAM" id="SSF117396">
    <property type="entry name" value="TM1631-like"/>
    <property type="match status" value="1"/>
</dbReference>
<dbReference type="PANTHER" id="PTHR30348:SF13">
    <property type="entry name" value="UPF0759 PROTEIN YUNF"/>
    <property type="match status" value="1"/>
</dbReference>
<dbReference type="InterPro" id="IPR002763">
    <property type="entry name" value="DUF72"/>
</dbReference>
<dbReference type="Pfam" id="PF01904">
    <property type="entry name" value="DUF72"/>
    <property type="match status" value="1"/>
</dbReference>
<evidence type="ECO:0000313" key="1">
    <source>
        <dbReference type="EMBL" id="CAP07865.1"/>
    </source>
</evidence>
<dbReference type="InterPro" id="IPR036520">
    <property type="entry name" value="UPF0759_sf"/>
</dbReference>
<reference evidence="1" key="1">
    <citation type="submission" date="2007-09" db="EMBL/GenBank/DDBJ databases">
        <title>Analysis of ldh genes in Lactobacillus casei BL23: role on lactic acid production.</title>
        <authorList>
            <person name="Rico J."/>
            <person name="Yebra M."/>
            <person name="Perez-Martinez G."/>
            <person name="Deutscher J."/>
            <person name="Monedero V."/>
        </authorList>
    </citation>
    <scope>NUCLEOTIDE SEQUENCE</scope>
    <source>
        <strain evidence="1">BL23</strain>
    </source>
</reference>